<dbReference type="SMART" id="SM00487">
    <property type="entry name" value="DEXDc"/>
    <property type="match status" value="1"/>
</dbReference>
<dbReference type="SUPFAM" id="SSF52540">
    <property type="entry name" value="P-loop containing nucleoside triphosphate hydrolases"/>
    <property type="match status" value="2"/>
</dbReference>
<keyword evidence="5" id="KW-1185">Reference proteome</keyword>
<dbReference type="Pfam" id="PF12419">
    <property type="entry name" value="DUF3670"/>
    <property type="match status" value="1"/>
</dbReference>
<organism evidence="4 5">
    <name type="scientific">Lederbergia lenta</name>
    <name type="common">Bacillus lentus</name>
    <dbReference type="NCBI Taxonomy" id="1467"/>
    <lineage>
        <taxon>Bacteria</taxon>
        <taxon>Bacillati</taxon>
        <taxon>Bacillota</taxon>
        <taxon>Bacilli</taxon>
        <taxon>Bacillales</taxon>
        <taxon>Bacillaceae</taxon>
        <taxon>Lederbergia</taxon>
    </lineage>
</organism>
<dbReference type="STRING" id="1348624.GCA_001591545_03083"/>
<dbReference type="KEGG" id="blen:NCTC4824_03851"/>
<feature type="domain" description="Helicase ATP-binding" evidence="2">
    <location>
        <begin position="482"/>
        <end position="645"/>
    </location>
</feature>
<gene>
    <name evidence="4" type="primary">ywqA</name>
    <name evidence="4" type="ORF">NCTC4824_03851</name>
</gene>
<dbReference type="Pfam" id="PF00271">
    <property type="entry name" value="Helicase_C"/>
    <property type="match status" value="1"/>
</dbReference>
<evidence type="ECO:0000313" key="4">
    <source>
        <dbReference type="EMBL" id="SQI62973.1"/>
    </source>
</evidence>
<keyword evidence="1" id="KW-0378">Hydrolase</keyword>
<proteinExistence type="predicted"/>
<dbReference type="InterPro" id="IPR027417">
    <property type="entry name" value="P-loop_NTPase"/>
</dbReference>
<dbReference type="FunFam" id="3.40.50.10810:FF:000057">
    <property type="entry name" value="Snf2/Rad54 family helicase"/>
    <property type="match status" value="1"/>
</dbReference>
<dbReference type="EMBL" id="LS483476">
    <property type="protein sequence ID" value="SQI62973.1"/>
    <property type="molecule type" value="Genomic_DNA"/>
</dbReference>
<dbReference type="GO" id="GO:0016787">
    <property type="term" value="F:hydrolase activity"/>
    <property type="evidence" value="ECO:0007669"/>
    <property type="project" value="UniProtKB-KW"/>
</dbReference>
<dbReference type="Pfam" id="PF00176">
    <property type="entry name" value="SNF2-rel_dom"/>
    <property type="match status" value="1"/>
</dbReference>
<dbReference type="Proteomes" id="UP000249134">
    <property type="component" value="Chromosome 1"/>
</dbReference>
<dbReference type="RefSeq" id="WP_066144078.1">
    <property type="nucleotide sequence ID" value="NZ_LS483476.1"/>
</dbReference>
<dbReference type="PROSITE" id="PS51194">
    <property type="entry name" value="HELICASE_CTER"/>
    <property type="match status" value="1"/>
</dbReference>
<dbReference type="GO" id="GO:0005524">
    <property type="term" value="F:ATP binding"/>
    <property type="evidence" value="ECO:0007669"/>
    <property type="project" value="InterPro"/>
</dbReference>
<name>A0A2X4WIX1_LEDLE</name>
<dbReference type="PANTHER" id="PTHR10799">
    <property type="entry name" value="SNF2/RAD54 HELICASE FAMILY"/>
    <property type="match status" value="1"/>
</dbReference>
<evidence type="ECO:0000256" key="1">
    <source>
        <dbReference type="ARBA" id="ARBA00022801"/>
    </source>
</evidence>
<accession>A0A2X4WIX1</accession>
<dbReference type="PROSITE" id="PS51192">
    <property type="entry name" value="HELICASE_ATP_BIND_1"/>
    <property type="match status" value="1"/>
</dbReference>
<dbReference type="InterPro" id="IPR001650">
    <property type="entry name" value="Helicase_C-like"/>
</dbReference>
<reference evidence="4 5" key="1">
    <citation type="submission" date="2018-06" db="EMBL/GenBank/DDBJ databases">
        <authorList>
            <consortium name="Pathogen Informatics"/>
            <person name="Doyle S."/>
        </authorList>
    </citation>
    <scope>NUCLEOTIDE SEQUENCE [LARGE SCALE GENOMIC DNA]</scope>
    <source>
        <strain evidence="4 5">NCTC4824</strain>
    </source>
</reference>
<evidence type="ECO:0000259" key="3">
    <source>
        <dbReference type="PROSITE" id="PS51194"/>
    </source>
</evidence>
<dbReference type="FunFam" id="3.40.50.300:FF:000533">
    <property type="entry name" value="Helicase, Snf2 family"/>
    <property type="match status" value="1"/>
</dbReference>
<dbReference type="SMART" id="SM00490">
    <property type="entry name" value="HELICc"/>
    <property type="match status" value="1"/>
</dbReference>
<evidence type="ECO:0000313" key="5">
    <source>
        <dbReference type="Proteomes" id="UP000249134"/>
    </source>
</evidence>
<dbReference type="InterPro" id="IPR049730">
    <property type="entry name" value="SNF2/RAD54-like_C"/>
</dbReference>
<dbReference type="InterPro" id="IPR038718">
    <property type="entry name" value="SNF2-like_sf"/>
</dbReference>
<dbReference type="CDD" id="cd18012">
    <property type="entry name" value="DEXQc_arch_SWI2_SNF2"/>
    <property type="match status" value="1"/>
</dbReference>
<dbReference type="InterPro" id="IPR014001">
    <property type="entry name" value="Helicase_ATP-bd"/>
</dbReference>
<dbReference type="AlphaFoldDB" id="A0A2X4WIX1"/>
<dbReference type="CDD" id="cd18793">
    <property type="entry name" value="SF2_C_SNF"/>
    <property type="match status" value="1"/>
</dbReference>
<dbReference type="InterPro" id="IPR000330">
    <property type="entry name" value="SNF2_N"/>
</dbReference>
<protein>
    <submittedName>
        <fullName evidence="4">SNF2-like protein</fullName>
    </submittedName>
</protein>
<dbReference type="InterPro" id="IPR022138">
    <property type="entry name" value="DUF3670"/>
</dbReference>
<evidence type="ECO:0000259" key="2">
    <source>
        <dbReference type="PROSITE" id="PS51192"/>
    </source>
</evidence>
<dbReference type="Gene3D" id="3.40.50.10810">
    <property type="entry name" value="Tandem AAA-ATPase domain"/>
    <property type="match status" value="1"/>
</dbReference>
<feature type="domain" description="Helicase C-terminal" evidence="3">
    <location>
        <begin position="776"/>
        <end position="927"/>
    </location>
</feature>
<dbReference type="Gene3D" id="3.40.50.300">
    <property type="entry name" value="P-loop containing nucleotide triphosphate hydrolases"/>
    <property type="match status" value="1"/>
</dbReference>
<sequence>MMNLEIFNLHIIPAYPGHFFIYVLDSNGESVHPQYWKTQLFLWHEESFHGAFIEETEMKAKELIGIQVDSYTLLTLLGHEQFSSLIEWNWCEPGDALVAVAPPMLEAIHEGKWLPTFTDDTEESFLWKVPELVWDEFAPTFWSQPFHGETMQEFVSTFYHQALTSHLQQGMEGETLAEKLKQLKESPLTAAELESYFDETRWSEWTEMSDNILPFSIGLRLTEPDEDDEPWILETVLRDVKKPEKVYSLSKLPKRWADYLPMIELEQERWQKLFPWLKTERGLTKELDEASAWDFLTDASGKLIALGIEILLPSWWEAMREANLAVKAKVKQSGTNYRPSFVGLDAMLDFDWRLSMNGTDFSEDEFQTLVNDQRRLIKIRGRWVKLDPKMIAHIQALMKQAKQEGLRVQDIFSLSQEEDEQPTEDDFFDPRAFAQIKIELNQSLKKMLRQLNGVSEIPETSVPKKLQGELRPYQQLGLNWLTFLRQFGFGACLADDMGLGKTIQLIAYLLHVKKTDKKKAPALIICPTSVLGNWQRELERFAPDLKVTLHYGGSRPKGADFTEEVQEADVILTSYGLTHLDFDEFSSIEWSTIALDEAQNIKNAETKQSRAIRKLQGRHHIALTGTPMENRLSELWSLFDFINHGYLGTFGQFQKKYIVPIEKDNDEGKIRELQQLIKPFLLRRTKKDPEVELNLPDKLEQKEYCALTPEQAALYEDLVQDTFSKIEALSSFERKGLILQMLNKLKQLCNHPALYLKEELPSNVATRSNKMGTLLELADAIMETGEGCIIFTQYLGMGEMIRSVLQERFGIQVPFLNGSMPKAQRDDYVARFQNGEFPFFLLSLKAGGTGLNLTAANHVIHYDRWWNPAVENQATDRAYRIGQNRFVHVHKFITTGTLEEKIDLMLEKKQALNEEIIRSDQWVTELSNDDLHNLLALA</sequence>